<evidence type="ECO:0000313" key="2">
    <source>
        <dbReference type="EMBL" id="KAJ1215189.1"/>
    </source>
</evidence>
<sequence>MGYAGSGGSSAAAPALFPGFLPRHFQTAERWSPVSRGGRRSGLLMLQAAAVSGSGAVEAGIGGSASPQEAARSGAHSINQ</sequence>
<evidence type="ECO:0000313" key="3">
    <source>
        <dbReference type="Proteomes" id="UP001066276"/>
    </source>
</evidence>
<dbReference type="AlphaFoldDB" id="A0AAV7WPL9"/>
<feature type="region of interest" description="Disordered" evidence="1">
    <location>
        <begin position="57"/>
        <end position="80"/>
    </location>
</feature>
<comment type="caution">
    <text evidence="2">The sequence shown here is derived from an EMBL/GenBank/DDBJ whole genome shotgun (WGS) entry which is preliminary data.</text>
</comment>
<name>A0AAV7WPL9_PLEWA</name>
<dbReference type="Proteomes" id="UP001066276">
    <property type="component" value="Chromosome 1_1"/>
</dbReference>
<reference evidence="2" key="1">
    <citation type="journal article" date="2022" name="bioRxiv">
        <title>Sequencing and chromosome-scale assembly of the giantPleurodeles waltlgenome.</title>
        <authorList>
            <person name="Brown T."/>
            <person name="Elewa A."/>
            <person name="Iarovenko S."/>
            <person name="Subramanian E."/>
            <person name="Araus A.J."/>
            <person name="Petzold A."/>
            <person name="Susuki M."/>
            <person name="Suzuki K.-i.T."/>
            <person name="Hayashi T."/>
            <person name="Toyoda A."/>
            <person name="Oliveira C."/>
            <person name="Osipova E."/>
            <person name="Leigh N.D."/>
            <person name="Simon A."/>
            <person name="Yun M.H."/>
        </authorList>
    </citation>
    <scope>NUCLEOTIDE SEQUENCE</scope>
    <source>
        <strain evidence="2">20211129_DDA</strain>
        <tissue evidence="2">Liver</tissue>
    </source>
</reference>
<gene>
    <name evidence="2" type="ORF">NDU88_002798</name>
</gene>
<protein>
    <submittedName>
        <fullName evidence="2">Uncharacterized protein</fullName>
    </submittedName>
</protein>
<organism evidence="2 3">
    <name type="scientific">Pleurodeles waltl</name>
    <name type="common">Iberian ribbed newt</name>
    <dbReference type="NCBI Taxonomy" id="8319"/>
    <lineage>
        <taxon>Eukaryota</taxon>
        <taxon>Metazoa</taxon>
        <taxon>Chordata</taxon>
        <taxon>Craniata</taxon>
        <taxon>Vertebrata</taxon>
        <taxon>Euteleostomi</taxon>
        <taxon>Amphibia</taxon>
        <taxon>Batrachia</taxon>
        <taxon>Caudata</taxon>
        <taxon>Salamandroidea</taxon>
        <taxon>Salamandridae</taxon>
        <taxon>Pleurodelinae</taxon>
        <taxon>Pleurodeles</taxon>
    </lineage>
</organism>
<keyword evidence="3" id="KW-1185">Reference proteome</keyword>
<proteinExistence type="predicted"/>
<evidence type="ECO:0000256" key="1">
    <source>
        <dbReference type="SAM" id="MobiDB-lite"/>
    </source>
</evidence>
<dbReference type="EMBL" id="JANPWB010000001">
    <property type="protein sequence ID" value="KAJ1215189.1"/>
    <property type="molecule type" value="Genomic_DNA"/>
</dbReference>
<accession>A0AAV7WPL9</accession>